<keyword evidence="2" id="KW-0282">Flagellum</keyword>
<sequence>MRYLAWLIALPLFAHAVGEGAWQASSIGITLNNRGVSASSAPLASSQPVNGLMTLVAWRYELNGPTPAGLVVRLCSQTRCVELDGQNGTTTGFTGVPAIEPLRFVWEVPGGGRLIPALQVQSNQVIVNYRQPANNG</sequence>
<accession>A0A1C4CAM6</accession>
<gene>
    <name evidence="2" type="ORF">GA0061071_10758</name>
</gene>
<evidence type="ECO:0000256" key="1">
    <source>
        <dbReference type="SAM" id="SignalP"/>
    </source>
</evidence>
<dbReference type="OrthoDB" id="6521367at2"/>
<evidence type="ECO:0000313" key="3">
    <source>
        <dbReference type="Proteomes" id="UP000198975"/>
    </source>
</evidence>
<keyword evidence="2" id="KW-0969">Cilium</keyword>
<keyword evidence="2" id="KW-0966">Cell projection</keyword>
<organism evidence="2 3">
    <name type="scientific">Kosakonia oryzendophytica</name>
    <dbReference type="NCBI Taxonomy" id="1005665"/>
    <lineage>
        <taxon>Bacteria</taxon>
        <taxon>Pseudomonadati</taxon>
        <taxon>Pseudomonadota</taxon>
        <taxon>Gammaproteobacteria</taxon>
        <taxon>Enterobacterales</taxon>
        <taxon>Enterobacteriaceae</taxon>
        <taxon>Kosakonia</taxon>
    </lineage>
</organism>
<dbReference type="InterPro" id="IPR009420">
    <property type="entry name" value="FlhE"/>
</dbReference>
<dbReference type="EMBL" id="FMAY01000007">
    <property type="protein sequence ID" value="SCC16034.1"/>
    <property type="molecule type" value="Genomic_DNA"/>
</dbReference>
<feature type="signal peptide" evidence="1">
    <location>
        <begin position="1"/>
        <end position="16"/>
    </location>
</feature>
<keyword evidence="1" id="KW-0732">Signal</keyword>
<reference evidence="3" key="1">
    <citation type="submission" date="2016-08" db="EMBL/GenBank/DDBJ databases">
        <authorList>
            <person name="Varghese N."/>
            <person name="Submissions Spin"/>
        </authorList>
    </citation>
    <scope>NUCLEOTIDE SEQUENCE [LARGE SCALE GENOMIC DNA]</scope>
    <source>
        <strain evidence="3">REICA_082</strain>
    </source>
</reference>
<dbReference type="Proteomes" id="UP000198975">
    <property type="component" value="Unassembled WGS sequence"/>
</dbReference>
<protein>
    <submittedName>
        <fullName evidence="2">Flagellar protein FlhE</fullName>
    </submittedName>
</protein>
<keyword evidence="3" id="KW-1185">Reference proteome</keyword>
<proteinExistence type="predicted"/>
<name>A0A1C4CAM6_9ENTR</name>
<dbReference type="Pfam" id="PF06366">
    <property type="entry name" value="FlhE"/>
    <property type="match status" value="1"/>
</dbReference>
<evidence type="ECO:0000313" key="2">
    <source>
        <dbReference type="EMBL" id="SCC16034.1"/>
    </source>
</evidence>
<feature type="chain" id="PRO_5008689766" evidence="1">
    <location>
        <begin position="17"/>
        <end position="136"/>
    </location>
</feature>
<dbReference type="RefSeq" id="WP_061496730.1">
    <property type="nucleotide sequence ID" value="NZ_CP115659.1"/>
</dbReference>
<dbReference type="AlphaFoldDB" id="A0A1C4CAM6"/>